<evidence type="ECO:0000256" key="4">
    <source>
        <dbReference type="ARBA" id="ARBA00022475"/>
    </source>
</evidence>
<keyword evidence="6 9" id="KW-0016">Alginate biosynthesis</keyword>
<gene>
    <name evidence="11" type="ORF">I8Y58_000711</name>
</gene>
<feature type="transmembrane region" description="Helical" evidence="10">
    <location>
        <begin position="330"/>
        <end position="347"/>
    </location>
</feature>
<dbReference type="EMBL" id="DACSEI010000004">
    <property type="protein sequence ID" value="HAT1595512.1"/>
    <property type="molecule type" value="Genomic_DNA"/>
</dbReference>
<dbReference type="InterPro" id="IPR024194">
    <property type="entry name" value="Ac/AlaTfrase_AlgI/DltB"/>
</dbReference>
<keyword evidence="9" id="KW-0012">Acyltransferase</keyword>
<feature type="transmembrane region" description="Helical" evidence="10">
    <location>
        <begin position="29"/>
        <end position="52"/>
    </location>
</feature>
<comment type="caution">
    <text evidence="11">The sequence shown here is derived from an EMBL/GenBank/DDBJ whole genome shotgun (WGS) entry which is preliminary data.</text>
</comment>
<dbReference type="PANTHER" id="PTHR13285:SF18">
    <property type="entry name" value="PROTEIN-CYSTEINE N-PALMITOYLTRANSFERASE RASP"/>
    <property type="match status" value="1"/>
</dbReference>
<evidence type="ECO:0000256" key="8">
    <source>
        <dbReference type="ARBA" id="ARBA00023136"/>
    </source>
</evidence>
<dbReference type="GO" id="GO:0016746">
    <property type="term" value="F:acyltransferase activity"/>
    <property type="evidence" value="ECO:0007669"/>
    <property type="project" value="UniProtKB-KW"/>
</dbReference>
<dbReference type="Pfam" id="PF03062">
    <property type="entry name" value="MBOAT"/>
    <property type="match status" value="1"/>
</dbReference>
<dbReference type="EC" id="2.3.1.-" evidence="9"/>
<feature type="transmembrane region" description="Helical" evidence="10">
    <location>
        <begin position="457"/>
        <end position="479"/>
    </location>
</feature>
<evidence type="ECO:0000256" key="7">
    <source>
        <dbReference type="ARBA" id="ARBA00022989"/>
    </source>
</evidence>
<dbReference type="InterPro" id="IPR051085">
    <property type="entry name" value="MB_O-acyltransferase"/>
</dbReference>
<reference evidence="11" key="1">
    <citation type="journal article" date="2018" name="Genome Biol.">
        <title>SKESA: strategic k-mer extension for scrupulous assemblies.</title>
        <authorList>
            <person name="Souvorov A."/>
            <person name="Agarwala R."/>
            <person name="Lipman D.J."/>
        </authorList>
    </citation>
    <scope>NUCLEOTIDE SEQUENCE</scope>
    <source>
        <strain evidence="11">D3612</strain>
    </source>
</reference>
<evidence type="ECO:0000313" key="12">
    <source>
        <dbReference type="Proteomes" id="UP000861567"/>
    </source>
</evidence>
<dbReference type="GO" id="GO:0042121">
    <property type="term" value="P:alginic acid biosynthetic process"/>
    <property type="evidence" value="ECO:0007669"/>
    <property type="project" value="UniProtKB-UniRule"/>
</dbReference>
<evidence type="ECO:0000256" key="3">
    <source>
        <dbReference type="ARBA" id="ARBA00010323"/>
    </source>
</evidence>
<dbReference type="AlphaFoldDB" id="A0AAN5R4B1"/>
<feature type="transmembrane region" description="Helical" evidence="10">
    <location>
        <begin position="362"/>
        <end position="382"/>
    </location>
</feature>
<feature type="transmembrane region" description="Helical" evidence="10">
    <location>
        <begin position="196"/>
        <end position="219"/>
    </location>
</feature>
<feature type="transmembrane region" description="Helical" evidence="10">
    <location>
        <begin position="72"/>
        <end position="91"/>
    </location>
</feature>
<comment type="similarity">
    <text evidence="3 9">Belongs to the membrane-bound acyltransferase family.</text>
</comment>
<dbReference type="InterPro" id="IPR028362">
    <property type="entry name" value="AlgI"/>
</dbReference>
<dbReference type="GO" id="GO:0005886">
    <property type="term" value="C:plasma membrane"/>
    <property type="evidence" value="ECO:0007669"/>
    <property type="project" value="UniProtKB-SubCell"/>
</dbReference>
<proteinExistence type="inferred from homology"/>
<evidence type="ECO:0000256" key="9">
    <source>
        <dbReference type="PIRNR" id="PIRNR016636"/>
    </source>
</evidence>
<feature type="transmembrane region" description="Helical" evidence="10">
    <location>
        <begin position="6"/>
        <end position="22"/>
    </location>
</feature>
<evidence type="ECO:0000256" key="5">
    <source>
        <dbReference type="ARBA" id="ARBA00022692"/>
    </source>
</evidence>
<keyword evidence="7 10" id="KW-1133">Transmembrane helix</keyword>
<keyword evidence="5 9" id="KW-0812">Transmembrane</keyword>
<keyword evidence="9" id="KW-0808">Transferase</keyword>
<sequence length="480" mass="55578">MNFATFQFILFLSLSLLVFFFINGHYRKYFILICSYVFYGTWSIPLISIILFSTSVDYYLGNRIHNTTSNQLKKLFLTLSIFINCSILIYFKYANFFLDNANTLGALIGIDLPIPKAVNIILPLGVSFYTFEAISYIVDIYRGEKPASNWLNYNFYIMYFPHLISGPIVRYKEIYQQYEGTIELPEFSRINEGLRLVLYGFIFKLVIADGVASTVDSIFNNYQNATHLESWLAAIAFTVQIYFDFLGYTHIARGVSLFFNIKLPLNFNHPYNAVNISDFWQRWHISLSLWIRDYLYIPFGGSRGTLIKTVNNLIATMFIAGLWHGASWNYAIWGAYHGMLLSIYHIYRNKFKNKNIALANSYHRIASIAFTFLCVVVGWVIFRANSFDQAYTLIAKMFNPIGIAKEIVTHHASTNYTDSLFGLMALCALCFIGPQIKKFETQTLYSLQPLWIKKCGYIFGMLMLVIFMFSPTKPFIYFVF</sequence>
<evidence type="ECO:0000256" key="2">
    <source>
        <dbReference type="ARBA" id="ARBA00005182"/>
    </source>
</evidence>
<reference evidence="11" key="2">
    <citation type="submission" date="2020-11" db="EMBL/GenBank/DDBJ databases">
        <authorList>
            <consortium name="NCBI Pathogen Detection Project"/>
        </authorList>
    </citation>
    <scope>NUCLEOTIDE SEQUENCE</scope>
    <source>
        <strain evidence="11">D3612</strain>
    </source>
</reference>
<keyword evidence="9" id="KW-0997">Cell inner membrane</keyword>
<accession>A0AAN5R4B1</accession>
<evidence type="ECO:0000256" key="1">
    <source>
        <dbReference type="ARBA" id="ARBA00004651"/>
    </source>
</evidence>
<evidence type="ECO:0000313" key="11">
    <source>
        <dbReference type="EMBL" id="HAT1595512.1"/>
    </source>
</evidence>
<feature type="transmembrane region" description="Helical" evidence="10">
    <location>
        <begin position="419"/>
        <end position="436"/>
    </location>
</feature>
<protein>
    <recommendedName>
        <fullName evidence="9">Probable alginate O-acetylase</fullName>
        <ecNumber evidence="9">2.3.1.-</ecNumber>
    </recommendedName>
</protein>
<comment type="subcellular location">
    <subcellularLocation>
        <location evidence="9">Cell inner membrane</location>
    </subcellularLocation>
    <subcellularLocation>
        <location evidence="1">Cell membrane</location>
        <topology evidence="1">Multi-pass membrane protein</topology>
    </subcellularLocation>
</comment>
<dbReference type="Proteomes" id="UP000861567">
    <property type="component" value="Unassembled WGS sequence"/>
</dbReference>
<organism evidence="11 12">
    <name type="scientific">Legionella pneumophila</name>
    <dbReference type="NCBI Taxonomy" id="446"/>
    <lineage>
        <taxon>Bacteria</taxon>
        <taxon>Pseudomonadati</taxon>
        <taxon>Pseudomonadota</taxon>
        <taxon>Gammaproteobacteria</taxon>
        <taxon>Legionellales</taxon>
        <taxon>Legionellaceae</taxon>
        <taxon>Legionella</taxon>
    </lineage>
</organism>
<dbReference type="InterPro" id="IPR004299">
    <property type="entry name" value="MBOAT_fam"/>
</dbReference>
<evidence type="ECO:0000256" key="10">
    <source>
        <dbReference type="SAM" id="Phobius"/>
    </source>
</evidence>
<feature type="transmembrane region" description="Helical" evidence="10">
    <location>
        <begin position="231"/>
        <end position="252"/>
    </location>
</feature>
<comment type="pathway">
    <text evidence="2 9">Glycan biosynthesis; alginate biosynthesis.</text>
</comment>
<keyword evidence="4 9" id="KW-1003">Cell membrane</keyword>
<dbReference type="PANTHER" id="PTHR13285">
    <property type="entry name" value="ACYLTRANSFERASE"/>
    <property type="match status" value="1"/>
</dbReference>
<name>A0AAN5R4B1_LEGPN</name>
<keyword evidence="8 9" id="KW-0472">Membrane</keyword>
<feature type="transmembrane region" description="Helical" evidence="10">
    <location>
        <begin position="305"/>
        <end position="324"/>
    </location>
</feature>
<evidence type="ECO:0000256" key="6">
    <source>
        <dbReference type="ARBA" id="ARBA00022841"/>
    </source>
</evidence>
<dbReference type="PIRSF" id="PIRSF500217">
    <property type="entry name" value="AlgI"/>
    <property type="match status" value="1"/>
</dbReference>
<dbReference type="PIRSF" id="PIRSF016636">
    <property type="entry name" value="AlgI_DltB"/>
    <property type="match status" value="1"/>
</dbReference>